<reference evidence="4" key="1">
    <citation type="submission" date="2022-01" db="EMBL/GenBank/DDBJ databases">
        <title>Novel bile acid biosynthetic pathways are enriched in the microbiome of centenarians.</title>
        <authorList>
            <person name="Sato Y."/>
            <person name="Atarashi K."/>
            <person name="Plichta R.D."/>
            <person name="Arai Y."/>
            <person name="Sasajima S."/>
            <person name="Kearney M.S."/>
            <person name="Suda W."/>
            <person name="Takeshita K."/>
            <person name="Sasaki T."/>
            <person name="Okamoto S."/>
            <person name="Skelly N.A."/>
            <person name="Okamura Y."/>
            <person name="Vlamakis H."/>
            <person name="Li Y."/>
            <person name="Tanoue T."/>
            <person name="Takei H."/>
            <person name="Nittono H."/>
            <person name="Narushima S."/>
            <person name="Irie J."/>
            <person name="Itoh H."/>
            <person name="Moriya K."/>
            <person name="Sugiura Y."/>
            <person name="Suematsu M."/>
            <person name="Moritoki N."/>
            <person name="Shibata S."/>
            <person name="Littman R.D."/>
            <person name="Fischbach A.M."/>
            <person name="Uwamino Y."/>
            <person name="Inoue T."/>
            <person name="Honda A."/>
            <person name="Hattori M."/>
            <person name="Murai T."/>
            <person name="Xavier J.R."/>
            <person name="Hirose N."/>
            <person name="Honda K."/>
        </authorList>
    </citation>
    <scope>NUCLEOTIDE SEQUENCE</scope>
    <source>
        <strain evidence="4">CE91-St55</strain>
    </source>
</reference>
<dbReference type="SUPFAM" id="SSF53649">
    <property type="entry name" value="Alkaline phosphatase-like"/>
    <property type="match status" value="1"/>
</dbReference>
<dbReference type="InterPro" id="IPR017850">
    <property type="entry name" value="Alkaline_phosphatase_core_sf"/>
</dbReference>
<gene>
    <name evidence="4" type="ORF">CE91St55_09660</name>
</gene>
<dbReference type="CDD" id="cd16148">
    <property type="entry name" value="sulfatase_like"/>
    <property type="match status" value="1"/>
</dbReference>
<dbReference type="InterPro" id="IPR000917">
    <property type="entry name" value="Sulfatase_N"/>
</dbReference>
<sequence length="490" mass="57279">MRAVVVLFDSLSRRYLPSYGNSHVIAPNFERLEKMSQTFERYYTGSMPCMPARRDFQTGRYNFMHRCWGPMEPFDFSFIEELNHHEIYTHLVTDHSHYIQDGGATYHNRYRTFEIFRGQEGDRWMPQGLADNYEESQRLINKRGLSVIQQMANRTKIREETDFPTVRTINAGIEFLKNYADKDEWFLQIECLDPHEPFYSPEKYRRLYGLEEDGDPAEWPAYGKMQGGQKEDIESMRREYEALITMCDFHLGKIMDVMDEHDMWKDTLLIVTTDHGLMLGERGYLGKNFQPPYEELSHIPLYIHDPRGAMGVRRTALVQMIDMAPTLLAWFGIPLPLDLDGRDLFPVIRDDTSVHETILFGINGGHACIYDGEYIYMRAAVEEDNKSLINYTLMPTMMRGFVDKELLKRAELIKGNRFTNGIPCLKIPMKTYVDSFGFGSLLFDMKCDMNQINPLHDSETEKKMADKLIQAMKRIEAPQEEYVRLGLKQD</sequence>
<organism evidence="4 5">
    <name type="scientific">Hungatella hathewayi</name>
    <dbReference type="NCBI Taxonomy" id="154046"/>
    <lineage>
        <taxon>Bacteria</taxon>
        <taxon>Bacillati</taxon>
        <taxon>Bacillota</taxon>
        <taxon>Clostridia</taxon>
        <taxon>Lachnospirales</taxon>
        <taxon>Lachnospiraceae</taxon>
        <taxon>Hungatella</taxon>
    </lineage>
</organism>
<name>A0AA37JC67_9FIRM</name>
<dbReference type="GO" id="GO:0005737">
    <property type="term" value="C:cytoplasm"/>
    <property type="evidence" value="ECO:0007669"/>
    <property type="project" value="TreeGrafter"/>
</dbReference>
<comment type="caution">
    <text evidence="4">The sequence shown here is derived from an EMBL/GenBank/DDBJ whole genome shotgun (WGS) entry which is preliminary data.</text>
</comment>
<evidence type="ECO:0000259" key="3">
    <source>
        <dbReference type="Pfam" id="PF00884"/>
    </source>
</evidence>
<protein>
    <submittedName>
        <fullName evidence="4">Sulfatase</fullName>
    </submittedName>
</protein>
<dbReference type="PANTHER" id="PTHR45953">
    <property type="entry name" value="IDURONATE 2-SULFATASE"/>
    <property type="match status" value="1"/>
</dbReference>
<dbReference type="RefSeq" id="WP_244052420.1">
    <property type="nucleotide sequence ID" value="NZ_BQNJ01000001.1"/>
</dbReference>
<keyword evidence="2" id="KW-0378">Hydrolase</keyword>
<dbReference type="GO" id="GO:0008484">
    <property type="term" value="F:sulfuric ester hydrolase activity"/>
    <property type="evidence" value="ECO:0007669"/>
    <property type="project" value="TreeGrafter"/>
</dbReference>
<dbReference type="EMBL" id="BQNJ01000001">
    <property type="protein sequence ID" value="GKG98984.1"/>
    <property type="molecule type" value="Genomic_DNA"/>
</dbReference>
<evidence type="ECO:0000256" key="2">
    <source>
        <dbReference type="ARBA" id="ARBA00022801"/>
    </source>
</evidence>
<proteinExistence type="predicted"/>
<keyword evidence="1" id="KW-0479">Metal-binding</keyword>
<evidence type="ECO:0000313" key="4">
    <source>
        <dbReference type="EMBL" id="GKG98984.1"/>
    </source>
</evidence>
<dbReference type="Proteomes" id="UP001055091">
    <property type="component" value="Unassembled WGS sequence"/>
</dbReference>
<accession>A0AA37JC67</accession>
<dbReference type="AlphaFoldDB" id="A0AA37JC67"/>
<dbReference type="GO" id="GO:0046872">
    <property type="term" value="F:metal ion binding"/>
    <property type="evidence" value="ECO:0007669"/>
    <property type="project" value="UniProtKB-KW"/>
</dbReference>
<evidence type="ECO:0000256" key="1">
    <source>
        <dbReference type="ARBA" id="ARBA00022723"/>
    </source>
</evidence>
<feature type="domain" description="Sulfatase N-terminal" evidence="3">
    <location>
        <begin position="4"/>
        <end position="333"/>
    </location>
</feature>
<evidence type="ECO:0000313" key="5">
    <source>
        <dbReference type="Proteomes" id="UP001055091"/>
    </source>
</evidence>
<dbReference type="PANTHER" id="PTHR45953:SF1">
    <property type="entry name" value="IDURONATE 2-SULFATASE"/>
    <property type="match status" value="1"/>
</dbReference>
<dbReference type="Pfam" id="PF00884">
    <property type="entry name" value="Sulfatase"/>
    <property type="match status" value="1"/>
</dbReference>
<dbReference type="Gene3D" id="3.40.720.10">
    <property type="entry name" value="Alkaline Phosphatase, subunit A"/>
    <property type="match status" value="1"/>
</dbReference>